<dbReference type="Proteomes" id="UP000815325">
    <property type="component" value="Unassembled WGS sequence"/>
</dbReference>
<proteinExistence type="predicted"/>
<keyword evidence="3" id="KW-1185">Reference proteome</keyword>
<evidence type="ECO:0000313" key="2">
    <source>
        <dbReference type="EMBL" id="KAF5831536.1"/>
    </source>
</evidence>
<reference evidence="2" key="1">
    <citation type="submission" date="2017-08" db="EMBL/GenBank/DDBJ databases">
        <authorList>
            <person name="Polle J.E."/>
            <person name="Barry K."/>
            <person name="Cushman J."/>
            <person name="Schmutz J."/>
            <person name="Tran D."/>
            <person name="Hathwaick L.T."/>
            <person name="Yim W.C."/>
            <person name="Jenkins J."/>
            <person name="Mckie-Krisberg Z.M."/>
            <person name="Prochnik S."/>
            <person name="Lindquist E."/>
            <person name="Dockter R.B."/>
            <person name="Adam C."/>
            <person name="Molina H."/>
            <person name="Bunkerborg J."/>
            <person name="Jin E."/>
            <person name="Buchheim M."/>
            <person name="Magnuson J."/>
        </authorList>
    </citation>
    <scope>NUCLEOTIDE SEQUENCE</scope>
    <source>
        <strain evidence="2">CCAP 19/18</strain>
    </source>
</reference>
<comment type="caution">
    <text evidence="2">The sequence shown here is derived from an EMBL/GenBank/DDBJ whole genome shotgun (WGS) entry which is preliminary data.</text>
</comment>
<protein>
    <submittedName>
        <fullName evidence="2">Uncharacterized protein</fullName>
    </submittedName>
</protein>
<gene>
    <name evidence="2" type="ORF">DUNSADRAFT_12982</name>
</gene>
<evidence type="ECO:0000256" key="1">
    <source>
        <dbReference type="SAM" id="MobiDB-lite"/>
    </source>
</evidence>
<dbReference type="EMBL" id="MU069940">
    <property type="protein sequence ID" value="KAF5831536.1"/>
    <property type="molecule type" value="Genomic_DNA"/>
</dbReference>
<feature type="compositionally biased region" description="Polar residues" evidence="1">
    <location>
        <begin position="1"/>
        <end position="27"/>
    </location>
</feature>
<sequence>MASHLSATLMTSSWRKSSCKTRGTSPTPGKPRTRFARFIWRLPAGAKKALSCCCAWALW</sequence>
<organism evidence="2 3">
    <name type="scientific">Dunaliella salina</name>
    <name type="common">Green alga</name>
    <name type="synonym">Protococcus salinus</name>
    <dbReference type="NCBI Taxonomy" id="3046"/>
    <lineage>
        <taxon>Eukaryota</taxon>
        <taxon>Viridiplantae</taxon>
        <taxon>Chlorophyta</taxon>
        <taxon>core chlorophytes</taxon>
        <taxon>Chlorophyceae</taxon>
        <taxon>CS clade</taxon>
        <taxon>Chlamydomonadales</taxon>
        <taxon>Dunaliellaceae</taxon>
        <taxon>Dunaliella</taxon>
    </lineage>
</organism>
<evidence type="ECO:0000313" key="3">
    <source>
        <dbReference type="Proteomes" id="UP000815325"/>
    </source>
</evidence>
<name>A0ABQ7GAA6_DUNSA</name>
<accession>A0ABQ7GAA6</accession>
<feature type="region of interest" description="Disordered" evidence="1">
    <location>
        <begin position="1"/>
        <end position="32"/>
    </location>
</feature>